<dbReference type="AlphaFoldDB" id="A0A923L3S8"/>
<proteinExistence type="predicted"/>
<dbReference type="Pfam" id="PF02120">
    <property type="entry name" value="Flg_hook"/>
    <property type="match status" value="1"/>
</dbReference>
<feature type="domain" description="Flagellar hook-length control protein-like C-terminal" evidence="2">
    <location>
        <begin position="305"/>
        <end position="381"/>
    </location>
</feature>
<reference evidence="3" key="1">
    <citation type="submission" date="2020-08" db="EMBL/GenBank/DDBJ databases">
        <title>Genome public.</title>
        <authorList>
            <person name="Liu C."/>
            <person name="Sun Q."/>
        </authorList>
    </citation>
    <scope>NUCLEOTIDE SEQUENCE</scope>
    <source>
        <strain evidence="3">BX22</strain>
    </source>
</reference>
<dbReference type="InterPro" id="IPR021136">
    <property type="entry name" value="Flagellar_hook_control-like_C"/>
</dbReference>
<dbReference type="RefSeq" id="WP_186868675.1">
    <property type="nucleotide sequence ID" value="NZ_JACOOL010000002.1"/>
</dbReference>
<keyword evidence="3" id="KW-0969">Cilium</keyword>
<evidence type="ECO:0000313" key="4">
    <source>
        <dbReference type="Proteomes" id="UP000637359"/>
    </source>
</evidence>
<dbReference type="PANTHER" id="PTHR37533">
    <property type="entry name" value="FLAGELLAR HOOK-LENGTH CONTROL PROTEIN"/>
    <property type="match status" value="1"/>
</dbReference>
<evidence type="ECO:0000259" key="2">
    <source>
        <dbReference type="Pfam" id="PF02120"/>
    </source>
</evidence>
<evidence type="ECO:0000256" key="1">
    <source>
        <dbReference type="SAM" id="MobiDB-lite"/>
    </source>
</evidence>
<name>A0A923L3S8_9BACI</name>
<keyword evidence="3" id="KW-0282">Flagellum</keyword>
<dbReference type="PANTHER" id="PTHR37533:SF2">
    <property type="entry name" value="FLAGELLAR HOOK-LENGTH CONTROL PROTEIN"/>
    <property type="match status" value="1"/>
</dbReference>
<keyword evidence="4" id="KW-1185">Reference proteome</keyword>
<keyword evidence="3" id="KW-0966">Cell projection</keyword>
<dbReference type="Gene3D" id="3.30.750.140">
    <property type="match status" value="1"/>
</dbReference>
<evidence type="ECO:0000313" key="3">
    <source>
        <dbReference type="EMBL" id="MBC5635964.1"/>
    </source>
</evidence>
<dbReference type="InterPro" id="IPR052563">
    <property type="entry name" value="FliK"/>
</dbReference>
<organism evidence="3 4">
    <name type="scientific">Ornithinibacillus hominis</name>
    <dbReference type="NCBI Taxonomy" id="2763055"/>
    <lineage>
        <taxon>Bacteria</taxon>
        <taxon>Bacillati</taxon>
        <taxon>Bacillota</taxon>
        <taxon>Bacilli</taxon>
        <taxon>Bacillales</taxon>
        <taxon>Bacillaceae</taxon>
        <taxon>Ornithinibacillus</taxon>
    </lineage>
</organism>
<protein>
    <submittedName>
        <fullName evidence="3">Flagellar hook-length control protein FliK</fullName>
    </submittedName>
</protein>
<comment type="caution">
    <text evidence="3">The sequence shown here is derived from an EMBL/GenBank/DDBJ whole genome shotgun (WGS) entry which is preliminary data.</text>
</comment>
<dbReference type="InterPro" id="IPR038610">
    <property type="entry name" value="FliK-like_C_sf"/>
</dbReference>
<dbReference type="Proteomes" id="UP000637359">
    <property type="component" value="Unassembled WGS sequence"/>
</dbReference>
<gene>
    <name evidence="3" type="ORF">H8S33_03890</name>
</gene>
<sequence>MNAINMVSQTLRNVLETSTPNDKQANTSSLFAKLLQQGNMMKNGSSLETKSSGKEIITLEALLEQMNIEDNELSEITTTQDLTISTGTVMEPLDLEQLRLRLIGHHPNILIPMEVESVNRDQQVSDEIVRLDERVLAVVQQKLVEVFTKFESLVSDVSTEEEFKRIAPKLLDLLKQWTSLEKDLSNHEKQAKSLELTGTKENQLWKELVVAYQNRATLSNKLQYQNDAQVTTKDVVRWLENALHNQQGTENVMPSQNTSFSSHTYVPKLEQYVIFVNQNMSGQVVEQQLMEQFHQVLKTSKFLSMPNGMNQLSISLRPENLGEMMVRLTEINGEMTVKIVVSTQAAKDMLESNISQLKHMFSPQQVVIERQDVGAGQGQAQTKQGDEQSLQGQNQDQSDDMDHQQESNHSGDDFEARLDELIRNMEV</sequence>
<feature type="compositionally biased region" description="Polar residues" evidence="1">
    <location>
        <begin position="387"/>
        <end position="396"/>
    </location>
</feature>
<feature type="compositionally biased region" description="Basic and acidic residues" evidence="1">
    <location>
        <begin position="400"/>
        <end position="427"/>
    </location>
</feature>
<accession>A0A923L3S8</accession>
<feature type="region of interest" description="Disordered" evidence="1">
    <location>
        <begin position="373"/>
        <end position="427"/>
    </location>
</feature>
<dbReference type="CDD" id="cd17470">
    <property type="entry name" value="T3SS_Flik_C"/>
    <property type="match status" value="1"/>
</dbReference>
<dbReference type="EMBL" id="JACOOL010000002">
    <property type="protein sequence ID" value="MBC5635964.1"/>
    <property type="molecule type" value="Genomic_DNA"/>
</dbReference>